<evidence type="ECO:0000313" key="3">
    <source>
        <dbReference type="Proteomes" id="UP000321533"/>
    </source>
</evidence>
<gene>
    <name evidence="2" type="ORF">FRZ67_22380</name>
</gene>
<reference evidence="2 3" key="1">
    <citation type="journal article" date="2016" name="Int. J. Syst. Evol. Microbiol.">
        <title>Panacibacter ginsenosidivorans gen. nov., sp. nov., with ginsenoside converting activity isolated from soil of a ginseng field.</title>
        <authorList>
            <person name="Siddiqi M.Z."/>
            <person name="Muhammad Shafi S."/>
            <person name="Choi K.D."/>
            <person name="Im W.T."/>
        </authorList>
    </citation>
    <scope>NUCLEOTIDE SEQUENCE [LARGE SCALE GENOMIC DNA]</scope>
    <source>
        <strain evidence="2 3">Gsoil1550</strain>
    </source>
</reference>
<dbReference type="RefSeq" id="WP_147192785.1">
    <property type="nucleotide sequence ID" value="NZ_CP042435.1"/>
</dbReference>
<dbReference type="EMBL" id="CP042435">
    <property type="protein sequence ID" value="QEC69909.1"/>
    <property type="molecule type" value="Genomic_DNA"/>
</dbReference>
<evidence type="ECO:0000313" key="2">
    <source>
        <dbReference type="EMBL" id="QEC69909.1"/>
    </source>
</evidence>
<feature type="chain" id="PRO_5023098956" description="DUF2490 domain-containing protein" evidence="1">
    <location>
        <begin position="18"/>
        <end position="269"/>
    </location>
</feature>
<dbReference type="KEGG" id="pgin:FRZ67_22380"/>
<keyword evidence="1" id="KW-0732">Signal</keyword>
<proteinExistence type="predicted"/>
<feature type="signal peptide" evidence="1">
    <location>
        <begin position="1"/>
        <end position="17"/>
    </location>
</feature>
<dbReference type="OrthoDB" id="649238at2"/>
<sequence>MKKIWILFLLVSFKAHAQELFVYTEPASNMPLGSLGIRMANMLMDEKKSSNYEYHLVPELMWGVNKRLMLHADAFLSNANKNFAAEGGSFYGKYRFLSTDQVHNHFRMAAYGRYSFNNSEIHQQEIDLYGHNSGWQTGVVATQLLHKVALSANLSYLQAMDNGNANKFPDVQSNSAVNYSLSFGKLMLPKEYVDYNQTNLNLMVELLGQTLGSNNGSYLDIASSVQFIFKSQARIDIGYRQQLMSSMYRTAPNGFLLRFEYLIFNAFKK</sequence>
<dbReference type="AlphaFoldDB" id="A0A5B8VF25"/>
<protein>
    <recommendedName>
        <fullName evidence="4">DUF2490 domain-containing protein</fullName>
    </recommendedName>
</protein>
<keyword evidence="3" id="KW-1185">Reference proteome</keyword>
<name>A0A5B8VF25_9BACT</name>
<evidence type="ECO:0000256" key="1">
    <source>
        <dbReference type="SAM" id="SignalP"/>
    </source>
</evidence>
<accession>A0A5B8VF25</accession>
<organism evidence="2 3">
    <name type="scientific">Panacibacter ginsenosidivorans</name>
    <dbReference type="NCBI Taxonomy" id="1813871"/>
    <lineage>
        <taxon>Bacteria</taxon>
        <taxon>Pseudomonadati</taxon>
        <taxon>Bacteroidota</taxon>
        <taxon>Chitinophagia</taxon>
        <taxon>Chitinophagales</taxon>
        <taxon>Chitinophagaceae</taxon>
        <taxon>Panacibacter</taxon>
    </lineage>
</organism>
<evidence type="ECO:0008006" key="4">
    <source>
        <dbReference type="Google" id="ProtNLM"/>
    </source>
</evidence>
<dbReference type="Proteomes" id="UP000321533">
    <property type="component" value="Chromosome"/>
</dbReference>